<proteinExistence type="predicted"/>
<feature type="transmembrane region" description="Helical" evidence="1">
    <location>
        <begin position="189"/>
        <end position="206"/>
    </location>
</feature>
<dbReference type="RefSeq" id="WP_253885023.1">
    <property type="nucleotide sequence ID" value="NZ_BAAAVB010000006.1"/>
</dbReference>
<organism evidence="2 3">
    <name type="scientific">Actinokineospora diospyrosa</name>
    <dbReference type="NCBI Taxonomy" id="103728"/>
    <lineage>
        <taxon>Bacteria</taxon>
        <taxon>Bacillati</taxon>
        <taxon>Actinomycetota</taxon>
        <taxon>Actinomycetes</taxon>
        <taxon>Pseudonocardiales</taxon>
        <taxon>Pseudonocardiaceae</taxon>
        <taxon>Actinokineospora</taxon>
    </lineage>
</organism>
<dbReference type="Proteomes" id="UP001205185">
    <property type="component" value="Unassembled WGS sequence"/>
</dbReference>
<feature type="transmembrane region" description="Helical" evidence="1">
    <location>
        <begin position="17"/>
        <end position="37"/>
    </location>
</feature>
<feature type="transmembrane region" description="Helical" evidence="1">
    <location>
        <begin position="57"/>
        <end position="77"/>
    </location>
</feature>
<keyword evidence="3" id="KW-1185">Reference proteome</keyword>
<feature type="transmembrane region" description="Helical" evidence="1">
    <location>
        <begin position="162"/>
        <end position="183"/>
    </location>
</feature>
<accession>A0ABT1I665</accession>
<reference evidence="2 3" key="1">
    <citation type="submission" date="2022-06" db="EMBL/GenBank/DDBJ databases">
        <title>Genomic Encyclopedia of Archaeal and Bacterial Type Strains, Phase II (KMG-II): from individual species to whole genera.</title>
        <authorList>
            <person name="Goeker M."/>
        </authorList>
    </citation>
    <scope>NUCLEOTIDE SEQUENCE [LARGE SCALE GENOMIC DNA]</scope>
    <source>
        <strain evidence="2 3">DSM 44255</strain>
    </source>
</reference>
<keyword evidence="1" id="KW-0812">Transmembrane</keyword>
<keyword evidence="1" id="KW-0472">Membrane</keyword>
<evidence type="ECO:0000256" key="1">
    <source>
        <dbReference type="SAM" id="Phobius"/>
    </source>
</evidence>
<feature type="transmembrane region" description="Helical" evidence="1">
    <location>
        <begin position="278"/>
        <end position="297"/>
    </location>
</feature>
<dbReference type="EMBL" id="JAMTCO010000002">
    <property type="protein sequence ID" value="MCP2268072.1"/>
    <property type="molecule type" value="Genomic_DNA"/>
</dbReference>
<sequence>MLADVARETGGLFDRRFLINALLPTLATLGGLGAVVVGTLANPGQVLLTWNKLDGMVRVLLGTGVVVVAVLVAAVVAGRAHSLIRAYEGLWSGRVGSAMAGWATRWRRRETPTRLGDVLRDAETYPSERYGLDAVVTWPRLYPLLPDKLIASLTAARTELEFQLTISAMAGFFAITSGAYLAFVRSGPVLVLACYWGGLLVAWGSYRSALAPARLYAGQVKVAFDLYRQALLAHLALPGDDERTQWRRLGHFWHRNIPMTVEVVSPEEKPAKTTGFRLPLGWLTLATVVLSGLLIALV</sequence>
<protein>
    <submittedName>
        <fullName evidence="2">Uncharacterized protein</fullName>
    </submittedName>
</protein>
<name>A0ABT1I665_9PSEU</name>
<evidence type="ECO:0000313" key="2">
    <source>
        <dbReference type="EMBL" id="MCP2268072.1"/>
    </source>
</evidence>
<keyword evidence="1" id="KW-1133">Transmembrane helix</keyword>
<evidence type="ECO:0000313" key="3">
    <source>
        <dbReference type="Proteomes" id="UP001205185"/>
    </source>
</evidence>
<comment type="caution">
    <text evidence="2">The sequence shown here is derived from an EMBL/GenBank/DDBJ whole genome shotgun (WGS) entry which is preliminary data.</text>
</comment>
<gene>
    <name evidence="2" type="ORF">LV75_000558</name>
</gene>